<feature type="region of interest" description="Disordered" evidence="1">
    <location>
        <begin position="1"/>
        <end position="23"/>
    </location>
</feature>
<reference evidence="3" key="1">
    <citation type="submission" date="2016-02" db="EMBL/GenBank/DDBJ databases">
        <title>Comparative genomics of biotechnologically important yeasts.</title>
        <authorList>
            <consortium name="DOE Joint Genome Institute"/>
            <person name="Riley R."/>
            <person name="Haridas S."/>
            <person name="Wolfe K.H."/>
            <person name="Lopes M.R."/>
            <person name="Hittinger C.T."/>
            <person name="Goker M."/>
            <person name="Salamov A."/>
            <person name="Wisecaver J."/>
            <person name="Long T.M."/>
            <person name="Aerts A.L."/>
            <person name="Barry K."/>
            <person name="Choi C."/>
            <person name="Clum A."/>
            <person name="Coughlan A.Y."/>
            <person name="Deshpande S."/>
            <person name="Douglass A.P."/>
            <person name="Hanson S.J."/>
            <person name="Klenk H.-P."/>
            <person name="Labutti K."/>
            <person name="Lapidus A."/>
            <person name="Lindquist E."/>
            <person name="Lipzen A."/>
            <person name="Meier-Kolthoff J.P."/>
            <person name="Ohm R.A."/>
            <person name="Otillar R.P."/>
            <person name="Pangilinan J."/>
            <person name="Peng Y."/>
            <person name="Rokas A."/>
            <person name="Rosa C.A."/>
            <person name="Scheuner C."/>
            <person name="Sibirny A.A."/>
            <person name="Slot J.C."/>
            <person name="Stielow J.B."/>
            <person name="Sun H."/>
            <person name="Kurtzman C.P."/>
            <person name="Blackwell M."/>
            <person name="Jeffries T.W."/>
            <person name="Grigoriev I.V."/>
        </authorList>
    </citation>
    <scope>NUCLEOTIDE SEQUENCE [LARGE SCALE GENOMIC DNA]</scope>
    <source>
        <strain evidence="3">NRRL Y-17796</strain>
    </source>
</reference>
<evidence type="ECO:0000256" key="1">
    <source>
        <dbReference type="SAM" id="MobiDB-lite"/>
    </source>
</evidence>
<dbReference type="Proteomes" id="UP000095023">
    <property type="component" value="Unassembled WGS sequence"/>
</dbReference>
<dbReference type="InterPro" id="IPR035189">
    <property type="entry name" value="Std1/Mth1"/>
</dbReference>
<accession>A0A1E4TFM6</accession>
<dbReference type="EMBL" id="KV453842">
    <property type="protein sequence ID" value="ODV90503.1"/>
    <property type="molecule type" value="Genomic_DNA"/>
</dbReference>
<name>A0A1E4TFM6_9ASCO</name>
<dbReference type="OrthoDB" id="4081967at2759"/>
<organism evidence="2 3">
    <name type="scientific">Tortispora caseinolytica NRRL Y-17796</name>
    <dbReference type="NCBI Taxonomy" id="767744"/>
    <lineage>
        <taxon>Eukaryota</taxon>
        <taxon>Fungi</taxon>
        <taxon>Dikarya</taxon>
        <taxon>Ascomycota</taxon>
        <taxon>Saccharomycotina</taxon>
        <taxon>Trigonopsidomycetes</taxon>
        <taxon>Trigonopsidales</taxon>
        <taxon>Trigonopsidaceae</taxon>
        <taxon>Tortispora</taxon>
    </lineage>
</organism>
<evidence type="ECO:0000313" key="3">
    <source>
        <dbReference type="Proteomes" id="UP000095023"/>
    </source>
</evidence>
<dbReference type="Pfam" id="PF17235">
    <property type="entry name" value="STD1"/>
    <property type="match status" value="1"/>
</dbReference>
<sequence>MHEQYTGDLVAGPHDRQRRPSRPTLKSAILSHLSTKKPVVRDIDRSVSCEMPELEPTTSSASDSEVQHIETVAHPVAVSIGDVIPQDFSSRYEPGIRGLHKDGHRPFALASTILPDWSLNDLRALLIVYELKPEWNGTVPQLTGSELKVQYIPLTVTDEEFTEALTSSELYKECNFSQELRLSMAKHAVESIGRHDHTTPLTVPQWFYAIENYLLNLACEAQSRIDYQAAINRLLRERRAPIAAFRRDRSSTCTTSQGPPISGNPAPISGPADESSGDYLLKKVLTNRALRVHRKSSGDLEAARLISDEEKATIWNNIQAALHKRLELLWKKDSDSQITSL</sequence>
<protein>
    <submittedName>
        <fullName evidence="2">Uncharacterized protein</fullName>
    </submittedName>
</protein>
<feature type="region of interest" description="Disordered" evidence="1">
    <location>
        <begin position="246"/>
        <end position="269"/>
    </location>
</feature>
<gene>
    <name evidence="2" type="ORF">CANCADRAFT_44153</name>
</gene>
<keyword evidence="3" id="KW-1185">Reference proteome</keyword>
<dbReference type="AlphaFoldDB" id="A0A1E4TFM6"/>
<evidence type="ECO:0000313" key="2">
    <source>
        <dbReference type="EMBL" id="ODV90503.1"/>
    </source>
</evidence>
<proteinExistence type="predicted"/>